<protein>
    <submittedName>
        <fullName evidence="1">Uncharacterized protein</fullName>
    </submittedName>
</protein>
<dbReference type="EMBL" id="CP097638">
    <property type="protein sequence ID" value="URI12046.1"/>
    <property type="molecule type" value="Genomic_DNA"/>
</dbReference>
<geneLocation type="plasmid" evidence="1 2">
    <name>B</name>
</geneLocation>
<keyword evidence="2" id="KW-1185">Reference proteome</keyword>
<dbReference type="RefSeq" id="WP_250200216.1">
    <property type="nucleotide sequence ID" value="NZ_CP097638.1"/>
</dbReference>
<proteinExistence type="predicted"/>
<evidence type="ECO:0000313" key="1">
    <source>
        <dbReference type="EMBL" id="URI12046.1"/>
    </source>
</evidence>
<dbReference type="Proteomes" id="UP001056201">
    <property type="component" value="Plasmid B"/>
</dbReference>
<keyword evidence="1" id="KW-0614">Plasmid</keyword>
<name>A0ABY4SFF3_AQUTE</name>
<gene>
    <name evidence="1" type="ORF">MW290_32915</name>
</gene>
<sequence>MYIRTPRIGAVCSPDPNDIHALADDFAYELRQFSRTDRDGERRRASLAAIDDFEKAGGDAEALQAFVDGAGLEAIQAYCLPFMSFSLAPSGDYGFWPDLEGLERAARSREGVIKVNSGDPWPPLWSGSGRDIQFVMEVSDHGNLTLYNRRRQEVWSCV</sequence>
<reference evidence="1" key="1">
    <citation type="submission" date="2022-05" db="EMBL/GenBank/DDBJ databases">
        <title>An RpoN-dependent PEP-CTERM gene is involved in floc formation of an Aquincola tertiaricarbonis strain.</title>
        <authorList>
            <person name="Qiu D."/>
            <person name="Xia M."/>
        </authorList>
    </citation>
    <scope>NUCLEOTIDE SEQUENCE</scope>
    <source>
        <strain evidence="1">RN12</strain>
        <plasmid evidence="1">B</plasmid>
    </source>
</reference>
<organism evidence="1 2">
    <name type="scientific">Aquincola tertiaricarbonis</name>
    <dbReference type="NCBI Taxonomy" id="391953"/>
    <lineage>
        <taxon>Bacteria</taxon>
        <taxon>Pseudomonadati</taxon>
        <taxon>Pseudomonadota</taxon>
        <taxon>Betaproteobacteria</taxon>
        <taxon>Burkholderiales</taxon>
        <taxon>Sphaerotilaceae</taxon>
        <taxon>Aquincola</taxon>
    </lineage>
</organism>
<accession>A0ABY4SFF3</accession>
<evidence type="ECO:0000313" key="2">
    <source>
        <dbReference type="Proteomes" id="UP001056201"/>
    </source>
</evidence>